<keyword evidence="3" id="KW-1185">Reference proteome</keyword>
<dbReference type="Gramene" id="Solyc02g032177.1.1">
    <property type="protein sequence ID" value="Solyc02g032177.1.1"/>
    <property type="gene ID" value="Solyc02g032177.1"/>
</dbReference>
<dbReference type="Gene3D" id="3.30.70.270">
    <property type="match status" value="1"/>
</dbReference>
<dbReference type="SUPFAM" id="SSF56672">
    <property type="entry name" value="DNA/RNA polymerases"/>
    <property type="match status" value="1"/>
</dbReference>
<accession>A0A3Q7FHQ4</accession>
<reference evidence="2" key="2">
    <citation type="submission" date="2019-01" db="UniProtKB">
        <authorList>
            <consortium name="EnsemblPlants"/>
        </authorList>
    </citation>
    <scope>IDENTIFICATION</scope>
    <source>
        <strain evidence="2">cv. Heinz 1706</strain>
    </source>
</reference>
<dbReference type="PANTHER" id="PTHR24559:SF444">
    <property type="entry name" value="REVERSE TRANSCRIPTASE DOMAIN-CONTAINING PROTEIN"/>
    <property type="match status" value="1"/>
</dbReference>
<dbReference type="Gene3D" id="3.10.10.10">
    <property type="entry name" value="HIV Type 1 Reverse Transcriptase, subunit A, domain 1"/>
    <property type="match status" value="1"/>
</dbReference>
<dbReference type="InterPro" id="IPR000477">
    <property type="entry name" value="RT_dom"/>
</dbReference>
<dbReference type="InParanoid" id="A0A3Q7FHQ4"/>
<dbReference type="InterPro" id="IPR053134">
    <property type="entry name" value="RNA-dir_DNA_polymerase"/>
</dbReference>
<evidence type="ECO:0000259" key="1">
    <source>
        <dbReference type="Pfam" id="PF00078"/>
    </source>
</evidence>
<name>A0A3Q7FHQ4_SOLLC</name>
<dbReference type="EnsemblPlants" id="Solyc02g032177.1.1">
    <property type="protein sequence ID" value="Solyc02g032177.1.1"/>
    <property type="gene ID" value="Solyc02g032177.1"/>
</dbReference>
<organism evidence="2">
    <name type="scientific">Solanum lycopersicum</name>
    <name type="common">Tomato</name>
    <name type="synonym">Lycopersicon esculentum</name>
    <dbReference type="NCBI Taxonomy" id="4081"/>
    <lineage>
        <taxon>Eukaryota</taxon>
        <taxon>Viridiplantae</taxon>
        <taxon>Streptophyta</taxon>
        <taxon>Embryophyta</taxon>
        <taxon>Tracheophyta</taxon>
        <taxon>Spermatophyta</taxon>
        <taxon>Magnoliopsida</taxon>
        <taxon>eudicotyledons</taxon>
        <taxon>Gunneridae</taxon>
        <taxon>Pentapetalae</taxon>
        <taxon>asterids</taxon>
        <taxon>lamiids</taxon>
        <taxon>Solanales</taxon>
        <taxon>Solanaceae</taxon>
        <taxon>Solanoideae</taxon>
        <taxon>Solaneae</taxon>
        <taxon>Solanum</taxon>
        <taxon>Solanum subgen. Lycopersicon</taxon>
    </lineage>
</organism>
<evidence type="ECO:0000313" key="2">
    <source>
        <dbReference type="EnsemblPlants" id="Solyc02g032177.1.1"/>
    </source>
</evidence>
<dbReference type="PANTHER" id="PTHR24559">
    <property type="entry name" value="TRANSPOSON TY3-I GAG-POL POLYPROTEIN"/>
    <property type="match status" value="1"/>
</dbReference>
<feature type="domain" description="Reverse transcriptase" evidence="1">
    <location>
        <begin position="22"/>
        <end position="79"/>
    </location>
</feature>
<proteinExistence type="predicted"/>
<evidence type="ECO:0000313" key="3">
    <source>
        <dbReference type="Proteomes" id="UP000004994"/>
    </source>
</evidence>
<reference evidence="2" key="1">
    <citation type="journal article" date="2012" name="Nature">
        <title>The tomato genome sequence provides insights into fleshy fruit evolution.</title>
        <authorList>
            <consortium name="Tomato Genome Consortium"/>
        </authorList>
    </citation>
    <scope>NUCLEOTIDE SEQUENCE [LARGE SCALE GENOMIC DNA]</scope>
    <source>
        <strain evidence="2">cv. Heinz 1706</strain>
    </source>
</reference>
<dbReference type="AlphaFoldDB" id="A0A3Q7FHQ4"/>
<dbReference type="Pfam" id="PF00078">
    <property type="entry name" value="RVT_1"/>
    <property type="match status" value="1"/>
</dbReference>
<protein>
    <recommendedName>
        <fullName evidence="1">Reverse transcriptase domain-containing protein</fullName>
    </recommendedName>
</protein>
<dbReference type="OMA" id="SWIRYWI"/>
<dbReference type="InterPro" id="IPR043502">
    <property type="entry name" value="DNA/RNA_pol_sf"/>
</dbReference>
<sequence length="80" mass="9431">MHGPKKTICPSWIRYWIDLPDKGEDQEKTTFTCPYRTFAFKRMAFGLCNAPAIFQRCMMSIFSDIVEDTIDVFMDDFYVV</sequence>
<dbReference type="Proteomes" id="UP000004994">
    <property type="component" value="Chromosome 2"/>
</dbReference>
<dbReference type="InterPro" id="IPR043128">
    <property type="entry name" value="Rev_trsase/Diguanyl_cyclase"/>
</dbReference>